<evidence type="ECO:0000313" key="3">
    <source>
        <dbReference type="EMBL" id="OAF55802.1"/>
    </source>
</evidence>
<dbReference type="eggNOG" id="ENOG502S214">
    <property type="taxonomic scope" value="Eukaryota"/>
</dbReference>
<reference evidence="3" key="1">
    <citation type="submission" date="2016-03" db="EMBL/GenBank/DDBJ databases">
        <title>Updated assembly of Pseudogymnoascus destructans, the fungus causing white-nose syndrome of bats.</title>
        <authorList>
            <person name="Palmer J.M."/>
            <person name="Drees K.P."/>
            <person name="Foster J.T."/>
            <person name="Lindner D.L."/>
        </authorList>
    </citation>
    <scope>NUCLEOTIDE SEQUENCE [LARGE SCALE GENOMIC DNA]</scope>
    <source>
        <strain evidence="3">20631-21</strain>
    </source>
</reference>
<sequence length="383" mass="41725">MAVVNFHPRTPWAIALTVLFLIWTVKLLQAPAVTHLQPASPVPAVAKEAPIVNPSIPKPPLPSEATNIQGGGAHVAAPNSEKEAAVEASAKAKEATAASTKAAIPQPTAAKGPSASPTDRPLILYAYSETPNARTNLIFFLAHGLHQNADFVFVMNGESDATALIPSKSNIRIVQRENDCYDLGAHADVLTKDDFYKAYQRFILMNASIRGPFLPVWSSGCWSDMYLGKITDKVKLVGMTGNCQPIFHVQSMIWATDRTGIELLLHPPADPKLPANKQEVGINSCFHTWETAVHAEVYATQIILAAGYEASVMMSAFHAKRTFVEDCDKGGNGDALWNGKYYGTNVHPYETVFMKSNRDIDPILMTRLTEWTDGGGYSSYDHC</sequence>
<organism evidence="3">
    <name type="scientific">Pseudogymnoascus destructans</name>
    <dbReference type="NCBI Taxonomy" id="655981"/>
    <lineage>
        <taxon>Eukaryota</taxon>
        <taxon>Fungi</taxon>
        <taxon>Dikarya</taxon>
        <taxon>Ascomycota</taxon>
        <taxon>Pezizomycotina</taxon>
        <taxon>Leotiomycetes</taxon>
        <taxon>Thelebolales</taxon>
        <taxon>Thelebolaceae</taxon>
        <taxon>Pseudogymnoascus</taxon>
    </lineage>
</organism>
<proteinExistence type="predicted"/>
<feature type="signal peptide" evidence="2">
    <location>
        <begin position="1"/>
        <end position="30"/>
    </location>
</feature>
<evidence type="ECO:0000256" key="2">
    <source>
        <dbReference type="SAM" id="SignalP"/>
    </source>
</evidence>
<name>A0A177A2V7_9PEZI</name>
<dbReference type="RefSeq" id="XP_024321101.1">
    <property type="nucleotide sequence ID" value="XM_024471460.1"/>
</dbReference>
<dbReference type="VEuPathDB" id="FungiDB:GMDG_05519"/>
<accession>A0A177A2V7</accession>
<dbReference type="AlphaFoldDB" id="A0A177A2V7"/>
<feature type="region of interest" description="Disordered" evidence="1">
    <location>
        <begin position="55"/>
        <end position="92"/>
    </location>
</feature>
<keyword evidence="2" id="KW-0732">Signal</keyword>
<feature type="chain" id="PRO_5008056296" evidence="2">
    <location>
        <begin position="31"/>
        <end position="383"/>
    </location>
</feature>
<feature type="compositionally biased region" description="Basic and acidic residues" evidence="1">
    <location>
        <begin position="80"/>
        <end position="92"/>
    </location>
</feature>
<protein>
    <submittedName>
        <fullName evidence="3">Uncharacterized protein</fullName>
    </submittedName>
</protein>
<gene>
    <name evidence="3" type="ORF">VC83_07896</name>
</gene>
<dbReference type="Proteomes" id="UP000077154">
    <property type="component" value="Unassembled WGS sequence"/>
</dbReference>
<feature type="region of interest" description="Disordered" evidence="1">
    <location>
        <begin position="97"/>
        <end position="116"/>
    </location>
</feature>
<dbReference type="EMBL" id="KV441407">
    <property type="protein sequence ID" value="OAF55802.1"/>
    <property type="molecule type" value="Genomic_DNA"/>
</dbReference>
<dbReference type="OrthoDB" id="526941at2759"/>
<evidence type="ECO:0000256" key="1">
    <source>
        <dbReference type="SAM" id="MobiDB-lite"/>
    </source>
</evidence>
<dbReference type="GeneID" id="36290940"/>